<feature type="domain" description="Methyltransferase" evidence="3">
    <location>
        <begin position="40"/>
        <end position="127"/>
    </location>
</feature>
<dbReference type="SUPFAM" id="SSF53335">
    <property type="entry name" value="S-adenosyl-L-methionine-dependent methyltransferases"/>
    <property type="match status" value="1"/>
</dbReference>
<proteinExistence type="predicted"/>
<evidence type="ECO:0000256" key="2">
    <source>
        <dbReference type="ARBA" id="ARBA00022679"/>
    </source>
</evidence>
<gene>
    <name evidence="4" type="ORF">L0M14_05325</name>
</gene>
<dbReference type="GO" id="GO:0008168">
    <property type="term" value="F:methyltransferase activity"/>
    <property type="evidence" value="ECO:0007669"/>
    <property type="project" value="UniProtKB-KW"/>
</dbReference>
<dbReference type="Gene3D" id="3.40.50.150">
    <property type="entry name" value="Vaccinia Virus protein VP39"/>
    <property type="match status" value="1"/>
</dbReference>
<sequence>MSESFQNNWKAEQYDAQMSFVSSFGQSALALLAPQPGERILDVGCGTGDLAAELARLGAEPTGIDSSVSMIEQARTKYPGLDFAVADATAYRSPRRFDGVFSNAALHWIKPPEAAVKTVRAALRTGGRFAAEFGGKGNIAAIEEAVAAELHSLGIDAQARNPWYFPSIGEYTTLLEAHGFRVACAEHFDRPTKLTGGEKGMRVWIDTFADFFFEGVSPEDKEHVLSRVEERLRPRLYEEGAWTADYVRIRILAYLES</sequence>
<accession>A0ABY3SN92</accession>
<protein>
    <submittedName>
        <fullName evidence="4">Class I SAM-dependent methyltransferase</fullName>
    </submittedName>
</protein>
<dbReference type="Pfam" id="PF13649">
    <property type="entry name" value="Methyltransf_25"/>
    <property type="match status" value="1"/>
</dbReference>
<dbReference type="Proteomes" id="UP001649230">
    <property type="component" value="Chromosome"/>
</dbReference>
<dbReference type="CDD" id="cd02440">
    <property type="entry name" value="AdoMet_MTases"/>
    <property type="match status" value="1"/>
</dbReference>
<dbReference type="InterPro" id="IPR029063">
    <property type="entry name" value="SAM-dependent_MTases_sf"/>
</dbReference>
<dbReference type="GO" id="GO:0032259">
    <property type="term" value="P:methylation"/>
    <property type="evidence" value="ECO:0007669"/>
    <property type="project" value="UniProtKB-KW"/>
</dbReference>
<keyword evidence="2" id="KW-0808">Transferase</keyword>
<reference evidence="4 5" key="1">
    <citation type="journal article" date="2024" name="Int. J. Syst. Evol. Microbiol.">
        <title>Paenibacillus hexagrammi sp. nov., a novel bacterium isolated from the gut content of Hexagrammos agrammus.</title>
        <authorList>
            <person name="Jung H.K."/>
            <person name="Kim D.G."/>
            <person name="Zin H."/>
            <person name="Park J."/>
            <person name="Jung H."/>
            <person name="Kim Y.O."/>
            <person name="Kong H.J."/>
            <person name="Kim J.W."/>
            <person name="Kim Y.S."/>
        </authorList>
    </citation>
    <scope>NUCLEOTIDE SEQUENCE [LARGE SCALE GENOMIC DNA]</scope>
    <source>
        <strain evidence="4 5">YPD9-1</strain>
    </source>
</reference>
<dbReference type="PANTHER" id="PTHR43861">
    <property type="entry name" value="TRANS-ACONITATE 2-METHYLTRANSFERASE-RELATED"/>
    <property type="match status" value="1"/>
</dbReference>
<dbReference type="RefSeq" id="WP_235121174.1">
    <property type="nucleotide sequence ID" value="NZ_CP090978.1"/>
</dbReference>
<dbReference type="EMBL" id="CP090978">
    <property type="protein sequence ID" value="UJF34600.1"/>
    <property type="molecule type" value="Genomic_DNA"/>
</dbReference>
<name>A0ABY3SN92_9BACL</name>
<evidence type="ECO:0000256" key="1">
    <source>
        <dbReference type="ARBA" id="ARBA00022603"/>
    </source>
</evidence>
<evidence type="ECO:0000259" key="3">
    <source>
        <dbReference type="Pfam" id="PF13649"/>
    </source>
</evidence>
<evidence type="ECO:0000313" key="4">
    <source>
        <dbReference type="EMBL" id="UJF34600.1"/>
    </source>
</evidence>
<dbReference type="PANTHER" id="PTHR43861:SF1">
    <property type="entry name" value="TRANS-ACONITATE 2-METHYLTRANSFERASE"/>
    <property type="match status" value="1"/>
</dbReference>
<dbReference type="InterPro" id="IPR041698">
    <property type="entry name" value="Methyltransf_25"/>
</dbReference>
<keyword evidence="5" id="KW-1185">Reference proteome</keyword>
<evidence type="ECO:0000313" key="5">
    <source>
        <dbReference type="Proteomes" id="UP001649230"/>
    </source>
</evidence>
<organism evidence="4 5">
    <name type="scientific">Paenibacillus hexagrammi</name>
    <dbReference type="NCBI Taxonomy" id="2908839"/>
    <lineage>
        <taxon>Bacteria</taxon>
        <taxon>Bacillati</taxon>
        <taxon>Bacillota</taxon>
        <taxon>Bacilli</taxon>
        <taxon>Bacillales</taxon>
        <taxon>Paenibacillaceae</taxon>
        <taxon>Paenibacillus</taxon>
    </lineage>
</organism>
<keyword evidence="1 4" id="KW-0489">Methyltransferase</keyword>